<feature type="compositionally biased region" description="Basic and acidic residues" evidence="1">
    <location>
        <begin position="192"/>
        <end position="201"/>
    </location>
</feature>
<sequence>MKIINMMIITTFIYLNNLHITKSQVHDGNARTGTPDVSRASKPTVLVVEVFTAKLMIARTKQNLKWYPTYENKHSQEFQQLSNEVCEALLQYANSIVPTGSDGGKCENPIFIPTYGTPYAAVSTKLKIVFEYINVPRIEAKLLQGELNSGYQSFDFQSPFTINDAIFLVSVNEDIVERPGEKPQTAQTPKAADNDAIHDGNARTGTPDVSRASKPTVLTFQVSNGRLRYTFSKNKVDWNPNYEDLTSYEYKQLRDKICESLLHAATKVVPDGSDGGKCVNVSFAPANLKRYEKRLDSEVLATAKLLYAYPDVPNVEINMVLKRFRNQYKESWSKYYISATNAKFSISVNEDIVERPGEKPQTAQTPKAADNDAIHDGNARTGTPDVSRASKPTVYKTEAESSIMSSHNLTLIITKIIALVALTMIFTAGAMVVFYKLA</sequence>
<proteinExistence type="evidence at transcript level"/>
<keyword evidence="2" id="KW-1133">Transmembrane helix</keyword>
<protein>
    <submittedName>
        <fullName evidence="3">Egg protein CP1084</fullName>
    </submittedName>
</protein>
<feature type="transmembrane region" description="Helical" evidence="2">
    <location>
        <begin position="412"/>
        <end position="435"/>
    </location>
</feature>
<dbReference type="EMBL" id="FN327099">
    <property type="protein sequence ID" value="CAX82823.1"/>
    <property type="molecule type" value="mRNA"/>
</dbReference>
<organism evidence="3">
    <name type="scientific">Schistosoma japonicum</name>
    <name type="common">Blood fluke</name>
    <dbReference type="NCBI Taxonomy" id="6182"/>
    <lineage>
        <taxon>Eukaryota</taxon>
        <taxon>Metazoa</taxon>
        <taxon>Spiralia</taxon>
        <taxon>Lophotrochozoa</taxon>
        <taxon>Platyhelminthes</taxon>
        <taxon>Trematoda</taxon>
        <taxon>Digenea</taxon>
        <taxon>Strigeidida</taxon>
        <taxon>Schistosomatoidea</taxon>
        <taxon>Schistosomatidae</taxon>
        <taxon>Schistosoma</taxon>
    </lineage>
</organism>
<evidence type="ECO:0000313" key="3">
    <source>
        <dbReference type="EMBL" id="CAX82823.1"/>
    </source>
</evidence>
<evidence type="ECO:0000256" key="2">
    <source>
        <dbReference type="SAM" id="Phobius"/>
    </source>
</evidence>
<reference evidence="3" key="1">
    <citation type="journal article" date="2009" name="Nature">
        <title>The Schistosoma japonicum genome reveals features of host-parasite interplay.</title>
        <authorList>
            <person name="Liu F."/>
            <person name="Zhou Y."/>
            <person name="Wang Z.Q."/>
            <person name="Lu G."/>
            <person name="Zheng H."/>
            <person name="Brindley P.J."/>
            <person name="McManus D.P."/>
            <person name="Blair D."/>
            <person name="Zhang Q.H."/>
            <person name="Zhong Y."/>
            <person name="Wang S."/>
            <person name="Han Z.G."/>
            <person name="Chen Z."/>
        </authorList>
    </citation>
    <scope>NUCLEOTIDE SEQUENCE</scope>
    <source>
        <strain evidence="3">Anhui</strain>
    </source>
</reference>
<keyword evidence="2" id="KW-0812">Transmembrane</keyword>
<evidence type="ECO:0000256" key="1">
    <source>
        <dbReference type="SAM" id="MobiDB-lite"/>
    </source>
</evidence>
<reference evidence="3" key="2">
    <citation type="submission" date="2009-03" db="EMBL/GenBank/DDBJ databases">
        <authorList>
            <person name="Gang L."/>
        </authorList>
    </citation>
    <scope>NUCLEOTIDE SEQUENCE</scope>
    <source>
        <strain evidence="3">Anhui</strain>
    </source>
</reference>
<dbReference type="AlphaFoldDB" id="C7TYZ7"/>
<feature type="region of interest" description="Disordered" evidence="1">
    <location>
        <begin position="355"/>
        <end position="392"/>
    </location>
</feature>
<feature type="compositionally biased region" description="Basic and acidic residues" evidence="1">
    <location>
        <begin position="369"/>
        <end position="378"/>
    </location>
</feature>
<accession>C7TYZ7</accession>
<name>C7TYZ7_SCHJA</name>
<keyword evidence="2" id="KW-0472">Membrane</keyword>
<feature type="region of interest" description="Disordered" evidence="1">
    <location>
        <begin position="178"/>
        <end position="211"/>
    </location>
</feature>